<proteinExistence type="predicted"/>
<dbReference type="HOGENOM" id="CLU_1535101_0_0_1"/>
<dbReference type="AlphaFoldDB" id="D8QYX0"/>
<organism evidence="2">
    <name type="scientific">Selaginella moellendorffii</name>
    <name type="common">Spikemoss</name>
    <dbReference type="NCBI Taxonomy" id="88036"/>
    <lineage>
        <taxon>Eukaryota</taxon>
        <taxon>Viridiplantae</taxon>
        <taxon>Streptophyta</taxon>
        <taxon>Embryophyta</taxon>
        <taxon>Tracheophyta</taxon>
        <taxon>Lycopodiopsida</taxon>
        <taxon>Selaginellales</taxon>
        <taxon>Selaginellaceae</taxon>
        <taxon>Selaginella</taxon>
    </lineage>
</organism>
<accession>D8QYX0</accession>
<name>D8QYX0_SELML</name>
<protein>
    <submittedName>
        <fullName evidence="1">Uncharacterized protein</fullName>
    </submittedName>
</protein>
<dbReference type="InParanoid" id="D8QYX0"/>
<dbReference type="STRING" id="88036.D8QYX0"/>
<dbReference type="EMBL" id="GL377569">
    <property type="protein sequence ID" value="EFJ34314.1"/>
    <property type="molecule type" value="Genomic_DNA"/>
</dbReference>
<reference evidence="1 2" key="1">
    <citation type="journal article" date="2011" name="Science">
        <title>The Selaginella genome identifies genetic changes associated with the evolution of vascular plants.</title>
        <authorList>
            <person name="Banks J.A."/>
            <person name="Nishiyama T."/>
            <person name="Hasebe M."/>
            <person name="Bowman J.L."/>
            <person name="Gribskov M."/>
            <person name="dePamphilis C."/>
            <person name="Albert V.A."/>
            <person name="Aono N."/>
            <person name="Aoyama T."/>
            <person name="Ambrose B.A."/>
            <person name="Ashton N.W."/>
            <person name="Axtell M.J."/>
            <person name="Barker E."/>
            <person name="Barker M.S."/>
            <person name="Bennetzen J.L."/>
            <person name="Bonawitz N.D."/>
            <person name="Chapple C."/>
            <person name="Cheng C."/>
            <person name="Correa L.G."/>
            <person name="Dacre M."/>
            <person name="DeBarry J."/>
            <person name="Dreyer I."/>
            <person name="Elias M."/>
            <person name="Engstrom E.M."/>
            <person name="Estelle M."/>
            <person name="Feng L."/>
            <person name="Finet C."/>
            <person name="Floyd S.K."/>
            <person name="Frommer W.B."/>
            <person name="Fujita T."/>
            <person name="Gramzow L."/>
            <person name="Gutensohn M."/>
            <person name="Harholt J."/>
            <person name="Hattori M."/>
            <person name="Heyl A."/>
            <person name="Hirai T."/>
            <person name="Hiwatashi Y."/>
            <person name="Ishikawa M."/>
            <person name="Iwata M."/>
            <person name="Karol K.G."/>
            <person name="Koehler B."/>
            <person name="Kolukisaoglu U."/>
            <person name="Kubo M."/>
            <person name="Kurata T."/>
            <person name="Lalonde S."/>
            <person name="Li K."/>
            <person name="Li Y."/>
            <person name="Litt A."/>
            <person name="Lyons E."/>
            <person name="Manning G."/>
            <person name="Maruyama T."/>
            <person name="Michael T.P."/>
            <person name="Mikami K."/>
            <person name="Miyazaki S."/>
            <person name="Morinaga S."/>
            <person name="Murata T."/>
            <person name="Mueller-Roeber B."/>
            <person name="Nelson D.R."/>
            <person name="Obara M."/>
            <person name="Oguri Y."/>
            <person name="Olmstead R.G."/>
            <person name="Onodera N."/>
            <person name="Petersen B.L."/>
            <person name="Pils B."/>
            <person name="Prigge M."/>
            <person name="Rensing S.A."/>
            <person name="Riano-Pachon D.M."/>
            <person name="Roberts A.W."/>
            <person name="Sato Y."/>
            <person name="Scheller H.V."/>
            <person name="Schulz B."/>
            <person name="Schulz C."/>
            <person name="Shakirov E.V."/>
            <person name="Shibagaki N."/>
            <person name="Shinohara N."/>
            <person name="Shippen D.E."/>
            <person name="Soerensen I."/>
            <person name="Sotooka R."/>
            <person name="Sugimoto N."/>
            <person name="Sugita M."/>
            <person name="Sumikawa N."/>
            <person name="Tanurdzic M."/>
            <person name="Theissen G."/>
            <person name="Ulvskov P."/>
            <person name="Wakazuki S."/>
            <person name="Weng J.K."/>
            <person name="Willats W.W."/>
            <person name="Wipf D."/>
            <person name="Wolf P.G."/>
            <person name="Yang L."/>
            <person name="Zimmer A.D."/>
            <person name="Zhu Q."/>
            <person name="Mitros T."/>
            <person name="Hellsten U."/>
            <person name="Loque D."/>
            <person name="Otillar R."/>
            <person name="Salamov A."/>
            <person name="Schmutz J."/>
            <person name="Shapiro H."/>
            <person name="Lindquist E."/>
            <person name="Lucas S."/>
            <person name="Rokhsar D."/>
            <person name="Grigoriev I.V."/>
        </authorList>
    </citation>
    <scope>NUCLEOTIDE SEQUENCE [LARGE SCALE GENOMIC DNA]</scope>
</reference>
<keyword evidence="2" id="KW-1185">Reference proteome</keyword>
<evidence type="ECO:0000313" key="2">
    <source>
        <dbReference type="Proteomes" id="UP000001514"/>
    </source>
</evidence>
<dbReference type="Gramene" id="EFJ34314">
    <property type="protein sequence ID" value="EFJ34314"/>
    <property type="gene ID" value="SELMODRAFT_405537"/>
</dbReference>
<evidence type="ECO:0000313" key="1">
    <source>
        <dbReference type="EMBL" id="EFJ34314.1"/>
    </source>
</evidence>
<gene>
    <name evidence="1" type="ORF">SELMODRAFT_405537</name>
</gene>
<dbReference type="Proteomes" id="UP000001514">
    <property type="component" value="Unassembled WGS sequence"/>
</dbReference>
<dbReference type="KEGG" id="smo:SELMODRAFT_405537"/>
<sequence>MADRYSYHPARMACVVVDLATLPHGVDHAAVVLPWRSDQSQMPLTSTWRCRGSPLTYGDQGGGHRDAVGWHYEEHLVKQGERLLGHSVVILADADTWFERQQRELEMKKLKAEQDATVKAVQEAERKKLLDALEGEVEEPEEPVLGLSLTEQNSVQKSGTGGSLICKEIFLVIQC</sequence>